<sequence length="502" mass="53884">MLSGQMYGYLQPCGCRRPQLGGLERRANFIRGLRDRGWPVTALDLGDVLPVAGVVPEQAILKYGTTMAALREMGYSVVGVGRAELSNGLYRVLAEYALKKEQPPYTLAGNVGGKSGDDRITSRDSAFPGPGSRPLVGSGEVVSVGKIRLGVVGAVGASVRKAVEPLSRIGFTGQKESLAAAVKEFATRPDKPDVLILLYQGTAAEAREVVASRPEFHVILCLSPDPEAPEKPETVTRPDGGKTLVVRVGQKGQYVGAIGVHRGPGGLDLRYQLVPLGEEYVTPGTEDEARRVNPVLPFLDQYAATVRDRSLLAKFPQSAHPAQVRQPTLSYVGSDRCASCHAAEYDAWKVTQHARAMDALEKVAKRPEARNHDGECVVCHTVGLAYKTGYRDELTTPNLKHVGCEACHGPGSGHAADPKNPALLALQSMWRPNSGDRLPPVAEFGRLAGLAADDREAALSPTSKRAVASVGRLCAGCHDRDNDPLFDLVTYWPKVAHLARKK</sequence>
<name>A0A225D9Q6_9BACT</name>
<dbReference type="AlphaFoldDB" id="A0A225D9Q6"/>
<evidence type="ECO:0000313" key="3">
    <source>
        <dbReference type="EMBL" id="OWK35268.1"/>
    </source>
</evidence>
<evidence type="ECO:0000313" key="4">
    <source>
        <dbReference type="Proteomes" id="UP000214646"/>
    </source>
</evidence>
<reference evidence="4" key="1">
    <citation type="submission" date="2017-06" db="EMBL/GenBank/DDBJ databases">
        <title>Genome analysis of Fimbriiglobus ruber SP5, the first member of the order Planctomycetales with confirmed chitinolytic capability.</title>
        <authorList>
            <person name="Ravin N.V."/>
            <person name="Rakitin A.L."/>
            <person name="Ivanova A.A."/>
            <person name="Beletsky A.V."/>
            <person name="Kulichevskaya I.S."/>
            <person name="Mardanov A.V."/>
            <person name="Dedysh S.N."/>
        </authorList>
    </citation>
    <scope>NUCLEOTIDE SEQUENCE [LARGE SCALE GENOMIC DNA]</scope>
    <source>
        <strain evidence="4">SP5</strain>
    </source>
</reference>
<dbReference type="InterPro" id="IPR036280">
    <property type="entry name" value="Multihaem_cyt_sf"/>
</dbReference>
<accession>A0A225D9Q6</accession>
<dbReference type="SUPFAM" id="SSF48695">
    <property type="entry name" value="Multiheme cytochromes"/>
    <property type="match status" value="1"/>
</dbReference>
<dbReference type="InterPro" id="IPR029052">
    <property type="entry name" value="Metallo-depent_PP-like"/>
</dbReference>
<organism evidence="3 4">
    <name type="scientific">Fimbriiglobus ruber</name>
    <dbReference type="NCBI Taxonomy" id="1908690"/>
    <lineage>
        <taxon>Bacteria</taxon>
        <taxon>Pseudomonadati</taxon>
        <taxon>Planctomycetota</taxon>
        <taxon>Planctomycetia</taxon>
        <taxon>Gemmatales</taxon>
        <taxon>Gemmataceae</taxon>
        <taxon>Fimbriiglobus</taxon>
    </lineage>
</organism>
<dbReference type="Gene3D" id="3.60.21.10">
    <property type="match status" value="1"/>
</dbReference>
<protein>
    <submittedName>
        <fullName evidence="3">Cytochrome c-554</fullName>
    </submittedName>
</protein>
<keyword evidence="4" id="KW-1185">Reference proteome</keyword>
<dbReference type="EMBL" id="NIDE01000018">
    <property type="protein sequence ID" value="OWK35268.1"/>
    <property type="molecule type" value="Genomic_DNA"/>
</dbReference>
<dbReference type="Pfam" id="PF13435">
    <property type="entry name" value="Cytochrome_C554"/>
    <property type="match status" value="1"/>
</dbReference>
<proteinExistence type="predicted"/>
<feature type="domain" description="Cytochrome c-552/4" evidence="2">
    <location>
        <begin position="337"/>
        <end position="409"/>
    </location>
</feature>
<feature type="region of interest" description="Disordered" evidence="1">
    <location>
        <begin position="108"/>
        <end position="132"/>
    </location>
</feature>
<dbReference type="SUPFAM" id="SSF56300">
    <property type="entry name" value="Metallo-dependent phosphatases"/>
    <property type="match status" value="1"/>
</dbReference>
<gene>
    <name evidence="3" type="ORF">FRUB_09429</name>
</gene>
<evidence type="ECO:0000256" key="1">
    <source>
        <dbReference type="SAM" id="MobiDB-lite"/>
    </source>
</evidence>
<dbReference type="Gene3D" id="1.10.1130.10">
    <property type="entry name" value="Flavocytochrome C3, Chain A"/>
    <property type="match status" value="1"/>
</dbReference>
<dbReference type="InterPro" id="IPR023155">
    <property type="entry name" value="Cyt_c-552/4"/>
</dbReference>
<evidence type="ECO:0000259" key="2">
    <source>
        <dbReference type="Pfam" id="PF13435"/>
    </source>
</evidence>
<dbReference type="Proteomes" id="UP000214646">
    <property type="component" value="Unassembled WGS sequence"/>
</dbReference>
<comment type="caution">
    <text evidence="3">The sequence shown here is derived from an EMBL/GenBank/DDBJ whole genome shotgun (WGS) entry which is preliminary data.</text>
</comment>